<accession>A0A1C3VXB5</accession>
<evidence type="ECO:0000313" key="2">
    <source>
        <dbReference type="Proteomes" id="UP000183174"/>
    </source>
</evidence>
<organism evidence="1 2">
    <name type="scientific">Bradyrhizobium yuanmingense</name>
    <dbReference type="NCBI Taxonomy" id="108015"/>
    <lineage>
        <taxon>Bacteria</taxon>
        <taxon>Pseudomonadati</taxon>
        <taxon>Pseudomonadota</taxon>
        <taxon>Alphaproteobacteria</taxon>
        <taxon>Hyphomicrobiales</taxon>
        <taxon>Nitrobacteraceae</taxon>
        <taxon>Bradyrhizobium</taxon>
    </lineage>
</organism>
<reference evidence="1 2" key="1">
    <citation type="submission" date="2016-08" db="EMBL/GenBank/DDBJ databases">
        <authorList>
            <person name="Seilhamer J.J."/>
        </authorList>
    </citation>
    <scope>NUCLEOTIDE SEQUENCE [LARGE SCALE GENOMIC DNA]</scope>
    <source>
        <strain evidence="1 2">CCBAU 10071</strain>
    </source>
</reference>
<gene>
    <name evidence="1" type="ORF">GA0061099_1004785</name>
</gene>
<dbReference type="EMBL" id="FMAE01000004">
    <property type="protein sequence ID" value="SCB32411.1"/>
    <property type="molecule type" value="Genomic_DNA"/>
</dbReference>
<protein>
    <submittedName>
        <fullName evidence="1">Uncharacterized protein</fullName>
    </submittedName>
</protein>
<evidence type="ECO:0000313" key="1">
    <source>
        <dbReference type="EMBL" id="SCB32411.1"/>
    </source>
</evidence>
<name>A0A1C3VXB5_9BRAD</name>
<dbReference type="Proteomes" id="UP000183174">
    <property type="component" value="Unassembled WGS sequence"/>
</dbReference>
<sequence>MPAWLEVLLNLSGYAGFVALASRGAGSPQARADDRRCGDERQLARGVSWRARLGLPCGPAGRP</sequence>
<dbReference type="AlphaFoldDB" id="A0A1C3VXB5"/>
<proteinExistence type="predicted"/>